<evidence type="ECO:0000313" key="2">
    <source>
        <dbReference type="EMBL" id="TGL57217.1"/>
    </source>
</evidence>
<feature type="transmembrane region" description="Helical" evidence="1">
    <location>
        <begin position="6"/>
        <end position="25"/>
    </location>
</feature>
<dbReference type="NCBIfam" id="NF047440">
    <property type="entry name" value="LA3751_2_3_fam"/>
    <property type="match status" value="1"/>
</dbReference>
<feature type="transmembrane region" description="Helical" evidence="1">
    <location>
        <begin position="157"/>
        <end position="175"/>
    </location>
</feature>
<keyword evidence="1" id="KW-1133">Transmembrane helix</keyword>
<proteinExistence type="predicted"/>
<gene>
    <name evidence="2" type="ORF">EHQ58_12995</name>
</gene>
<feature type="transmembrane region" description="Helical" evidence="1">
    <location>
        <begin position="112"/>
        <end position="129"/>
    </location>
</feature>
<feature type="transmembrane region" description="Helical" evidence="1">
    <location>
        <begin position="350"/>
        <end position="367"/>
    </location>
</feature>
<feature type="transmembrane region" description="Helical" evidence="1">
    <location>
        <begin position="207"/>
        <end position="223"/>
    </location>
</feature>
<dbReference type="OrthoDB" id="342585at2"/>
<sequence length="526" mass="60857">MKISRFSLVYIFLFLASVLYQSYWLREIELGKVPGPVDPFLKTVQGYSLYESNFKEQGLYYSFLGIDPNYEFCFFQKDIFTFRLGEKLLGPFPISFTSIVAVLFHFLNLQNIPYFFVILNLILLILIFWNVKKSIPIAILVFWGLPFFIPNSEVSEHSILILTQLAGYFFTRISFSRFRRETNVFNKNICLAGLFFGIGLFFRHEVLIFGNLMIVTLIGMKYVNKNTLFKWKDVVAFTLSMYLMFVLFFVMNKIMYGSSVGPRLNTNSSGVYSDLFSKLAYYKVILWKEGPNYGLFGKNIVFLGTLILAVFQFRSMHNLDKLFFYPSLGLILTVPILAPNDGGSPWGARYLFLCIYPLVYLTAKLLWKYRNTKSGKLAFVLNILVILSVGQTMSIEKKGLSSTRLVAKQQLKYKDETSLLDADLIIFTSELVAMQTGFNYINLPVVLLNNDEKLPSFREKFLNKKNRFKNIVLIEPRTENINLTKFSASDLEGIRPGKIIRRLDSLLTKKDVEMKELTIVHRYINK</sequence>
<accession>A0A4R9JXG5</accession>
<evidence type="ECO:0008006" key="4">
    <source>
        <dbReference type="Google" id="ProtNLM"/>
    </source>
</evidence>
<dbReference type="EMBL" id="RQGD01000035">
    <property type="protein sequence ID" value="TGL57217.1"/>
    <property type="molecule type" value="Genomic_DNA"/>
</dbReference>
<dbReference type="AlphaFoldDB" id="A0A4R9JXG5"/>
<feature type="transmembrane region" description="Helical" evidence="1">
    <location>
        <begin position="88"/>
        <end position="106"/>
    </location>
</feature>
<keyword evidence="1" id="KW-0812">Transmembrane</keyword>
<feature type="transmembrane region" description="Helical" evidence="1">
    <location>
        <begin position="235"/>
        <end position="256"/>
    </location>
</feature>
<feature type="transmembrane region" description="Helical" evidence="1">
    <location>
        <begin position="322"/>
        <end position="338"/>
    </location>
</feature>
<evidence type="ECO:0000256" key="1">
    <source>
        <dbReference type="SAM" id="Phobius"/>
    </source>
</evidence>
<feature type="transmembrane region" description="Helical" evidence="1">
    <location>
        <begin position="379"/>
        <end position="395"/>
    </location>
</feature>
<keyword evidence="3" id="KW-1185">Reference proteome</keyword>
<organism evidence="2 3">
    <name type="scientific">Leptospira ognonensis</name>
    <dbReference type="NCBI Taxonomy" id="2484945"/>
    <lineage>
        <taxon>Bacteria</taxon>
        <taxon>Pseudomonadati</taxon>
        <taxon>Spirochaetota</taxon>
        <taxon>Spirochaetia</taxon>
        <taxon>Leptospirales</taxon>
        <taxon>Leptospiraceae</taxon>
        <taxon>Leptospira</taxon>
    </lineage>
</organism>
<keyword evidence="1" id="KW-0472">Membrane</keyword>
<feature type="transmembrane region" description="Helical" evidence="1">
    <location>
        <begin position="184"/>
        <end position="201"/>
    </location>
</feature>
<protein>
    <recommendedName>
        <fullName evidence="4">Glycosyltransferase RgtA/B/C/D-like domain-containing protein</fullName>
    </recommendedName>
</protein>
<name>A0A4R9JXG5_9LEPT</name>
<evidence type="ECO:0000313" key="3">
    <source>
        <dbReference type="Proteomes" id="UP000297693"/>
    </source>
</evidence>
<dbReference type="RefSeq" id="WP_135624341.1">
    <property type="nucleotide sequence ID" value="NZ_RQGD01000035.1"/>
</dbReference>
<dbReference type="InterPro" id="IPR059217">
    <property type="entry name" value="LA3751_2-like"/>
</dbReference>
<dbReference type="Proteomes" id="UP000297693">
    <property type="component" value="Unassembled WGS sequence"/>
</dbReference>
<feature type="transmembrane region" description="Helical" evidence="1">
    <location>
        <begin position="293"/>
        <end position="310"/>
    </location>
</feature>
<reference evidence="2" key="1">
    <citation type="journal article" date="2019" name="PLoS Negl. Trop. Dis.">
        <title>Revisiting the worldwide diversity of Leptospira species in the environment.</title>
        <authorList>
            <person name="Vincent A.T."/>
            <person name="Schiettekatte O."/>
            <person name="Bourhy P."/>
            <person name="Veyrier F.J."/>
            <person name="Picardeau M."/>
        </authorList>
    </citation>
    <scope>NUCLEOTIDE SEQUENCE [LARGE SCALE GENOMIC DNA]</scope>
    <source>
        <strain evidence="2">201702476</strain>
    </source>
</reference>
<comment type="caution">
    <text evidence="2">The sequence shown here is derived from an EMBL/GenBank/DDBJ whole genome shotgun (WGS) entry which is preliminary data.</text>
</comment>